<name>A0A8H3QV33_9GLOM</name>
<gene>
    <name evidence="1" type="ORF">RCL2_002004900</name>
</gene>
<sequence length="74" mass="8337">MILVNELFKLNENRLHVINQFLIDHTPSQLNTLQNSTRILGKKNLDASFFCQSFSSSGLSGGEVFGNDISYMNE</sequence>
<accession>A0A8H3QV33</accession>
<proteinExistence type="predicted"/>
<reference evidence="1" key="1">
    <citation type="submission" date="2019-10" db="EMBL/GenBank/DDBJ databases">
        <title>Conservation and host-specific expression of non-tandemly repeated heterogenous ribosome RNA gene in arbuscular mycorrhizal fungi.</title>
        <authorList>
            <person name="Maeda T."/>
            <person name="Kobayashi Y."/>
            <person name="Nakagawa T."/>
            <person name="Ezawa T."/>
            <person name="Yamaguchi K."/>
            <person name="Bino T."/>
            <person name="Nishimoto Y."/>
            <person name="Shigenobu S."/>
            <person name="Kawaguchi M."/>
        </authorList>
    </citation>
    <scope>NUCLEOTIDE SEQUENCE</scope>
    <source>
        <strain evidence="1">HR1</strain>
    </source>
</reference>
<dbReference type="Proteomes" id="UP000615446">
    <property type="component" value="Unassembled WGS sequence"/>
</dbReference>
<dbReference type="EMBL" id="BLAL01000228">
    <property type="protein sequence ID" value="GES93303.1"/>
    <property type="molecule type" value="Genomic_DNA"/>
</dbReference>
<evidence type="ECO:0000313" key="1">
    <source>
        <dbReference type="EMBL" id="GES93303.1"/>
    </source>
</evidence>
<evidence type="ECO:0000313" key="2">
    <source>
        <dbReference type="Proteomes" id="UP000615446"/>
    </source>
</evidence>
<comment type="caution">
    <text evidence="1">The sequence shown here is derived from an EMBL/GenBank/DDBJ whole genome shotgun (WGS) entry which is preliminary data.</text>
</comment>
<dbReference type="AlphaFoldDB" id="A0A8H3QV33"/>
<protein>
    <submittedName>
        <fullName evidence="1">Uncharacterized protein</fullName>
    </submittedName>
</protein>
<organism evidence="1 2">
    <name type="scientific">Rhizophagus clarus</name>
    <dbReference type="NCBI Taxonomy" id="94130"/>
    <lineage>
        <taxon>Eukaryota</taxon>
        <taxon>Fungi</taxon>
        <taxon>Fungi incertae sedis</taxon>
        <taxon>Mucoromycota</taxon>
        <taxon>Glomeromycotina</taxon>
        <taxon>Glomeromycetes</taxon>
        <taxon>Glomerales</taxon>
        <taxon>Glomeraceae</taxon>
        <taxon>Rhizophagus</taxon>
    </lineage>
</organism>